<feature type="transmembrane region" description="Helical" evidence="1">
    <location>
        <begin position="6"/>
        <end position="29"/>
    </location>
</feature>
<reference evidence="3 4" key="1">
    <citation type="journal article" date="2018" name="BMC Genomics">
        <title>Genomic evidence for intraspecific hybridization in a clonal and extremely halotolerant yeast.</title>
        <authorList>
            <person name="Gostincar C."/>
            <person name="Stajich J.E."/>
            <person name="Zupancic J."/>
            <person name="Zalar P."/>
            <person name="Gunde-Cimerman N."/>
        </authorList>
    </citation>
    <scope>NUCLEOTIDE SEQUENCE [LARGE SCALE GENOMIC DNA]</scope>
    <source>
        <strain evidence="3 4">EXF-151</strain>
    </source>
</reference>
<evidence type="ECO:0000259" key="2">
    <source>
        <dbReference type="Pfam" id="PF00561"/>
    </source>
</evidence>
<dbReference type="PANTHER" id="PTHR43329">
    <property type="entry name" value="EPOXIDE HYDROLASE"/>
    <property type="match status" value="1"/>
</dbReference>
<keyword evidence="1" id="KW-0472">Membrane</keyword>
<dbReference type="VEuPathDB" id="FungiDB:BTJ68_12902"/>
<evidence type="ECO:0000313" key="3">
    <source>
        <dbReference type="EMBL" id="RMY43994.1"/>
    </source>
</evidence>
<sequence length="461" mass="51404">MPVTTFVAQAFAILHGSTTLLYLTILAIVDRLKKPYARADHEALRQAYHDLWNLETSKHQHSFVEANGLQLHYLSNNDTQRAPNLVILLHGFPDSAHVFDNVLASRRLASTDSKLVALGLPGYGGSDTPKDFGAESMLNAIIEAIIELKKRHLDSESQTSNGQCILLGHDWGGAIAFRIAAETERLVDRVVVLNSMHLPHAKARLSSQVSKCNNALAQWRQDPLKSLQKGWQELQPVKNQLMKSSYKKIFMFNLPYPLQLLSTALDFLVNYCHRQIAPTKRRLHVISAASNGPSEAEATSRNPEGQTYGPSVLYRAKADPPGDWLQRIRIYREGLATRSWKPSEAVLPYIPTEEEASKSQTKAGKLRYPMTIVFGLDDLAFDIRIALDGIEDFFVSQDEGGGRRSHVVRLKGQGHWFFTQPQGAVVLERVLFALLEKSDVGGLESDLAREVDQGGVDVETY</sequence>
<gene>
    <name evidence="3" type="ORF">D0865_10856</name>
</gene>
<dbReference type="InterPro" id="IPR000073">
    <property type="entry name" value="AB_hydrolase_1"/>
</dbReference>
<dbReference type="AlphaFoldDB" id="A0A3M7BWB6"/>
<organism evidence="3 4">
    <name type="scientific">Hortaea werneckii</name>
    <name type="common">Black yeast</name>
    <name type="synonym">Cladosporium werneckii</name>
    <dbReference type="NCBI Taxonomy" id="91943"/>
    <lineage>
        <taxon>Eukaryota</taxon>
        <taxon>Fungi</taxon>
        <taxon>Dikarya</taxon>
        <taxon>Ascomycota</taxon>
        <taxon>Pezizomycotina</taxon>
        <taxon>Dothideomycetes</taxon>
        <taxon>Dothideomycetidae</taxon>
        <taxon>Mycosphaerellales</taxon>
        <taxon>Teratosphaeriaceae</taxon>
        <taxon>Hortaea</taxon>
    </lineage>
</organism>
<dbReference type="Pfam" id="PF00561">
    <property type="entry name" value="Abhydrolase_1"/>
    <property type="match status" value="1"/>
</dbReference>
<dbReference type="SUPFAM" id="SSF53474">
    <property type="entry name" value="alpha/beta-Hydrolases"/>
    <property type="match status" value="1"/>
</dbReference>
<accession>A0A3M7BWB6</accession>
<comment type="caution">
    <text evidence="3">The sequence shown here is derived from an EMBL/GenBank/DDBJ whole genome shotgun (WGS) entry which is preliminary data.</text>
</comment>
<dbReference type="EMBL" id="QWIN01001101">
    <property type="protein sequence ID" value="RMY43994.1"/>
    <property type="molecule type" value="Genomic_DNA"/>
</dbReference>
<name>A0A3M7BWB6_HORWE</name>
<proteinExistence type="predicted"/>
<dbReference type="Gene3D" id="3.40.50.1820">
    <property type="entry name" value="alpha/beta hydrolase"/>
    <property type="match status" value="1"/>
</dbReference>
<keyword evidence="1" id="KW-1133">Transmembrane helix</keyword>
<evidence type="ECO:0000313" key="4">
    <source>
        <dbReference type="Proteomes" id="UP000270230"/>
    </source>
</evidence>
<dbReference type="Proteomes" id="UP000270230">
    <property type="component" value="Unassembled WGS sequence"/>
</dbReference>
<protein>
    <recommendedName>
        <fullName evidence="2">AB hydrolase-1 domain-containing protein</fullName>
    </recommendedName>
</protein>
<dbReference type="InterPro" id="IPR029058">
    <property type="entry name" value="AB_hydrolase_fold"/>
</dbReference>
<feature type="domain" description="AB hydrolase-1" evidence="2">
    <location>
        <begin position="85"/>
        <end position="418"/>
    </location>
</feature>
<keyword evidence="1" id="KW-0812">Transmembrane</keyword>
<dbReference type="OrthoDB" id="6431331at2759"/>
<evidence type="ECO:0000256" key="1">
    <source>
        <dbReference type="SAM" id="Phobius"/>
    </source>
</evidence>